<dbReference type="AlphaFoldDB" id="A0A7R9TIH7"/>
<evidence type="ECO:0000256" key="3">
    <source>
        <dbReference type="ARBA" id="ARBA00023128"/>
    </source>
</evidence>
<feature type="region of interest" description="Disordered" evidence="5">
    <location>
        <begin position="87"/>
        <end position="119"/>
    </location>
</feature>
<dbReference type="EMBL" id="HBDZ01006206">
    <property type="protein sequence ID" value="CAD8236619.1"/>
    <property type="molecule type" value="Transcribed_RNA"/>
</dbReference>
<name>A0A7R9TIH7_9VIRI</name>
<reference evidence="7" key="1">
    <citation type="submission" date="2021-01" db="EMBL/GenBank/DDBJ databases">
        <authorList>
            <person name="Corre E."/>
            <person name="Pelletier E."/>
            <person name="Niang G."/>
            <person name="Scheremetjew M."/>
            <person name="Finn R."/>
            <person name="Kale V."/>
            <person name="Holt S."/>
            <person name="Cochrane G."/>
            <person name="Meng A."/>
            <person name="Brown T."/>
            <person name="Cohen L."/>
        </authorList>
    </citation>
    <scope>NUCLEOTIDE SEQUENCE</scope>
    <source>
        <strain evidence="7">CCMP1413</strain>
    </source>
</reference>
<proteinExistence type="inferred from homology"/>
<comment type="similarity">
    <text evidence="2">Belongs to the OXR1 family.</text>
</comment>
<accession>A0A7R9TIH7</accession>
<dbReference type="GO" id="GO:0005739">
    <property type="term" value="C:mitochondrion"/>
    <property type="evidence" value="ECO:0007669"/>
    <property type="project" value="UniProtKB-SubCell"/>
</dbReference>
<sequence length="554" mass="59199">MSGFGDLEVNLTQLAVRAERRYHRTADRRSDVQHAYAQGARLARDEVATTEAGVTDDLVVDSAWPDEGEEVDSEGAAVTLEQTDMARSGVTSKDAAKGVPSLPSEVEASGGGAASRLLDGRPLGQTVRRDSTAETHNASLVASDRLLYGGGMQVVQGTDLLWGCVLVATVAGVALSRRARAARRGASDVRPALFDVEAVAEESPLWSQCSASMTSAAERGMVWGWALSTWRSIHSAARLWLEQKQRQQAANAAVASMLKSMHTSTRDGRPNAIFSDAALAGLGQDAWHSAADKVDADRRASAATWRLEISTKPIDIPGNGNLSPTGVLSYEAGSTDSYTTGSPVGSLDSSLESLSSGSSSCSFDDTDASILPINPSTIVSKKDWAFLRALLPPFWRMHTMQCAYSSRRDGLSLRTLYRSCSGRAPTLLLVHDSGGGVFGCYATAPWRVTYPHSVGSGECFVFRLKDKSTASYHRGRTPGRLRREAFHYQPGARAIFQTGAAHSMCVGGGDGFAIWLSDDLQKGTSHPCGTFGSPCLASTNEFEVLAIEVLHIEY</sequence>
<dbReference type="PANTHER" id="PTHR23354">
    <property type="entry name" value="NUCLEOLAR PROTEIN 7/ESTROGEN RECEPTOR COACTIVATOR-RELATED"/>
    <property type="match status" value="1"/>
</dbReference>
<evidence type="ECO:0000256" key="4">
    <source>
        <dbReference type="ARBA" id="ARBA00040604"/>
    </source>
</evidence>
<organism evidence="7">
    <name type="scientific">Prasinoderma coloniale</name>
    <dbReference type="NCBI Taxonomy" id="156133"/>
    <lineage>
        <taxon>Eukaryota</taxon>
        <taxon>Viridiplantae</taxon>
        <taxon>Prasinodermophyta</taxon>
        <taxon>Prasinodermophyceae</taxon>
        <taxon>Prasinodermales</taxon>
        <taxon>Prasinodermaceae</taxon>
        <taxon>Prasinoderma</taxon>
    </lineage>
</organism>
<evidence type="ECO:0000256" key="5">
    <source>
        <dbReference type="SAM" id="MobiDB-lite"/>
    </source>
</evidence>
<comment type="subcellular location">
    <subcellularLocation>
        <location evidence="1">Mitochondrion</location>
    </subcellularLocation>
</comment>
<protein>
    <recommendedName>
        <fullName evidence="4">Oxidation resistance protein 1</fullName>
    </recommendedName>
</protein>
<keyword evidence="3" id="KW-0496">Mitochondrion</keyword>
<dbReference type="SMART" id="SM00584">
    <property type="entry name" value="TLDc"/>
    <property type="match status" value="1"/>
</dbReference>
<dbReference type="InterPro" id="IPR006571">
    <property type="entry name" value="TLDc_dom"/>
</dbReference>
<evidence type="ECO:0000259" key="6">
    <source>
        <dbReference type="PROSITE" id="PS51886"/>
    </source>
</evidence>
<evidence type="ECO:0000256" key="2">
    <source>
        <dbReference type="ARBA" id="ARBA00009540"/>
    </source>
</evidence>
<evidence type="ECO:0000313" key="7">
    <source>
        <dbReference type="EMBL" id="CAD8236619.1"/>
    </source>
</evidence>
<dbReference type="PANTHER" id="PTHR23354:SF62">
    <property type="entry name" value="MUSTARD, ISOFORM V"/>
    <property type="match status" value="1"/>
</dbReference>
<dbReference type="Pfam" id="PF07534">
    <property type="entry name" value="TLD"/>
    <property type="match status" value="1"/>
</dbReference>
<feature type="domain" description="TLDc" evidence="6">
    <location>
        <begin position="377"/>
        <end position="553"/>
    </location>
</feature>
<evidence type="ECO:0000256" key="1">
    <source>
        <dbReference type="ARBA" id="ARBA00004173"/>
    </source>
</evidence>
<gene>
    <name evidence="7" type="ORF">PCOL08062_LOCUS4742</name>
</gene>
<dbReference type="PROSITE" id="PS51886">
    <property type="entry name" value="TLDC"/>
    <property type="match status" value="1"/>
</dbReference>